<gene>
    <name evidence="1" type="ORF">ES692_07030</name>
</gene>
<keyword evidence="2" id="KW-1185">Reference proteome</keyword>
<dbReference type="RefSeq" id="WP_147231451.1">
    <property type="nucleotide sequence ID" value="NZ_VOSB01000008.1"/>
</dbReference>
<name>A0A5C7BHM7_9FLAO</name>
<evidence type="ECO:0000313" key="2">
    <source>
        <dbReference type="Proteomes" id="UP000321938"/>
    </source>
</evidence>
<protein>
    <submittedName>
        <fullName evidence="1">Uncharacterized protein</fullName>
    </submittedName>
</protein>
<dbReference type="InterPro" id="IPR026988">
    <property type="entry name" value="YaaC-like"/>
</dbReference>
<proteinExistence type="predicted"/>
<evidence type="ECO:0000313" key="1">
    <source>
        <dbReference type="EMBL" id="TXE18393.1"/>
    </source>
</evidence>
<dbReference type="AlphaFoldDB" id="A0A5C7BHM7"/>
<comment type="caution">
    <text evidence="1">The sequence shown here is derived from an EMBL/GenBank/DDBJ whole genome shotgun (WGS) entry which is preliminary data.</text>
</comment>
<reference evidence="1 2" key="1">
    <citation type="submission" date="2019-08" db="EMBL/GenBank/DDBJ databases">
        <title>Genome of Psychroserpens burtonensis ACAM 167.</title>
        <authorList>
            <person name="Bowman J.P."/>
        </authorList>
    </citation>
    <scope>NUCLEOTIDE SEQUENCE [LARGE SCALE GENOMIC DNA]</scope>
    <source>
        <strain evidence="1 2">ACAM 167</strain>
    </source>
</reference>
<dbReference type="EMBL" id="VOSB01000008">
    <property type="protein sequence ID" value="TXE18393.1"/>
    <property type="molecule type" value="Genomic_DNA"/>
</dbReference>
<organism evidence="1 2">
    <name type="scientific">Psychroserpens burtonensis</name>
    <dbReference type="NCBI Taxonomy" id="49278"/>
    <lineage>
        <taxon>Bacteria</taxon>
        <taxon>Pseudomonadati</taxon>
        <taxon>Bacteroidota</taxon>
        <taxon>Flavobacteriia</taxon>
        <taxon>Flavobacteriales</taxon>
        <taxon>Flavobacteriaceae</taxon>
        <taxon>Psychroserpens</taxon>
    </lineage>
</organism>
<sequence>MKLEDIGEQVLREYKSVKYFPFENDAGAPFILTSDPLSYLEAWLDNKLTAIQRDTGKSRNNLKKAQYFTQLSKDFYNSAKLAKMPSKGTLIYYSFINLTKVFLILRGYDLETKMEHHGLSLPSDSKLKLKLANPNGGGISIFHEFSKIIGKEIKNEDGVNIEFKDLLRNLPEVHEIGYALNLFPNSKRKFLPVEIKIRTNKTRNKLFYTINYEKKFCKQMNVEKFEKGIFKDKLTPIEVENDPYRNHFKSILQVGYTKNSDKSWKMCYPKIINDLNELNIVPMLTRNGYRFYIDLEGSRLHRLSSVLAFSYYLGTVARYRPTLNETVLKGKYQSVINEAITSVPTQFFYLMVSHITNQICAIPMAKIE</sequence>
<accession>A0A5C7BHM7</accession>
<dbReference type="Proteomes" id="UP000321938">
    <property type="component" value="Unassembled WGS sequence"/>
</dbReference>
<dbReference type="Pfam" id="PF14175">
    <property type="entry name" value="YaaC"/>
    <property type="match status" value="1"/>
</dbReference>
<dbReference type="OrthoDB" id="7041536at2"/>